<evidence type="ECO:0000256" key="7">
    <source>
        <dbReference type="RuleBase" id="RU363032"/>
    </source>
</evidence>
<evidence type="ECO:0000256" key="6">
    <source>
        <dbReference type="ARBA" id="ARBA00023136"/>
    </source>
</evidence>
<keyword evidence="4 7" id="KW-0812">Transmembrane</keyword>
<evidence type="ECO:0000313" key="10">
    <source>
        <dbReference type="Proteomes" id="UP000183275"/>
    </source>
</evidence>
<dbReference type="Gene3D" id="1.10.3720.10">
    <property type="entry name" value="MetI-like"/>
    <property type="match status" value="1"/>
</dbReference>
<keyword evidence="6 7" id="KW-0472">Membrane</keyword>
<dbReference type="eggNOG" id="arCOG00169">
    <property type="taxonomic scope" value="Archaea"/>
</dbReference>
<proteinExistence type="inferred from homology"/>
<dbReference type="GO" id="GO:0055085">
    <property type="term" value="P:transmembrane transport"/>
    <property type="evidence" value="ECO:0007669"/>
    <property type="project" value="InterPro"/>
</dbReference>
<dbReference type="EMBL" id="FOIS01000005">
    <property type="protein sequence ID" value="SEW30500.1"/>
    <property type="molecule type" value="Genomic_DNA"/>
</dbReference>
<dbReference type="InterPro" id="IPR035906">
    <property type="entry name" value="MetI-like_sf"/>
</dbReference>
<dbReference type="PANTHER" id="PTHR30151">
    <property type="entry name" value="ALKANE SULFONATE ABC TRANSPORTER-RELATED, MEMBRANE SUBUNIT"/>
    <property type="match status" value="1"/>
</dbReference>
<sequence length="260" mass="27578">MTDRVRVDAVDAVYPTGALCAVVALWWTITLVADVPPFVLPPPDAVAARLLGNPALYLANAWYTLEKVAYGGTIGVASGTVLAVFVAYVPWFRRAVYPYLVTVRVLPKLAVAPLLLIYVGTGMATAIVFIALITFFPLVLNVAAGLDRAPPAHRDLLRSVNAGSIERFLYVDVPYAIPDFFAGLKQSVTLAVVGAVVAEWVVADGGLGFLVQMGSENVRPDVVLAALVVLLLEGLLLYGLVVVAQRGIDARFDLGTAGSD</sequence>
<keyword evidence="10" id="KW-1185">Reference proteome</keyword>
<evidence type="ECO:0000313" key="9">
    <source>
        <dbReference type="EMBL" id="SEW30500.1"/>
    </source>
</evidence>
<reference evidence="10" key="1">
    <citation type="submission" date="2016-10" db="EMBL/GenBank/DDBJ databases">
        <authorList>
            <person name="Varghese N."/>
        </authorList>
    </citation>
    <scope>NUCLEOTIDE SEQUENCE [LARGE SCALE GENOMIC DNA]</scope>
    <source>
        <strain evidence="10">CGMCC 1.12284</strain>
    </source>
</reference>
<evidence type="ECO:0000256" key="2">
    <source>
        <dbReference type="ARBA" id="ARBA00022448"/>
    </source>
</evidence>
<organism evidence="9 10">
    <name type="scientific">Natrinema salifodinae</name>
    <dbReference type="NCBI Taxonomy" id="1202768"/>
    <lineage>
        <taxon>Archaea</taxon>
        <taxon>Methanobacteriati</taxon>
        <taxon>Methanobacteriota</taxon>
        <taxon>Stenosarchaea group</taxon>
        <taxon>Halobacteria</taxon>
        <taxon>Halobacteriales</taxon>
        <taxon>Natrialbaceae</taxon>
        <taxon>Natrinema</taxon>
    </lineage>
</organism>
<feature type="transmembrane region" description="Helical" evidence="7">
    <location>
        <begin position="124"/>
        <end position="144"/>
    </location>
</feature>
<feature type="transmembrane region" description="Helical" evidence="7">
    <location>
        <begin position="222"/>
        <end position="244"/>
    </location>
</feature>
<keyword evidence="3" id="KW-1003">Cell membrane</keyword>
<evidence type="ECO:0000256" key="4">
    <source>
        <dbReference type="ARBA" id="ARBA00022692"/>
    </source>
</evidence>
<keyword evidence="2 7" id="KW-0813">Transport</keyword>
<protein>
    <submittedName>
        <fullName evidence="9">NitT/TauT family transport system permease protein</fullName>
    </submittedName>
</protein>
<dbReference type="AlphaFoldDB" id="A0A1I0QT29"/>
<evidence type="ECO:0000256" key="3">
    <source>
        <dbReference type="ARBA" id="ARBA00022475"/>
    </source>
</evidence>
<keyword evidence="5 7" id="KW-1133">Transmembrane helix</keyword>
<evidence type="ECO:0000256" key="1">
    <source>
        <dbReference type="ARBA" id="ARBA00004651"/>
    </source>
</evidence>
<gene>
    <name evidence="9" type="ORF">SAMN05216285_3861</name>
</gene>
<accession>A0A1I0QT29</accession>
<dbReference type="Pfam" id="PF00528">
    <property type="entry name" value="BPD_transp_1"/>
    <property type="match status" value="1"/>
</dbReference>
<feature type="domain" description="ABC transmembrane type-1" evidence="8">
    <location>
        <begin position="61"/>
        <end position="241"/>
    </location>
</feature>
<evidence type="ECO:0000259" key="8">
    <source>
        <dbReference type="PROSITE" id="PS50928"/>
    </source>
</evidence>
<name>A0A1I0QT29_9EURY</name>
<comment type="subcellular location">
    <subcellularLocation>
        <location evidence="1 7">Cell membrane</location>
        <topology evidence="1 7">Multi-pass membrane protein</topology>
    </subcellularLocation>
</comment>
<dbReference type="PROSITE" id="PS50928">
    <property type="entry name" value="ABC_TM1"/>
    <property type="match status" value="1"/>
</dbReference>
<comment type="similarity">
    <text evidence="7">Belongs to the binding-protein-dependent transport system permease family.</text>
</comment>
<feature type="transmembrane region" description="Helical" evidence="7">
    <location>
        <begin position="188"/>
        <end position="210"/>
    </location>
</feature>
<feature type="transmembrane region" description="Helical" evidence="7">
    <location>
        <begin position="68"/>
        <end position="89"/>
    </location>
</feature>
<dbReference type="InterPro" id="IPR000515">
    <property type="entry name" value="MetI-like"/>
</dbReference>
<evidence type="ECO:0000256" key="5">
    <source>
        <dbReference type="ARBA" id="ARBA00022989"/>
    </source>
</evidence>
<dbReference type="SUPFAM" id="SSF161098">
    <property type="entry name" value="MetI-like"/>
    <property type="match status" value="1"/>
</dbReference>
<dbReference type="RefSeq" id="WP_049989164.1">
    <property type="nucleotide sequence ID" value="NZ_FOIS01000005.1"/>
</dbReference>
<dbReference type="GO" id="GO:0005886">
    <property type="term" value="C:plasma membrane"/>
    <property type="evidence" value="ECO:0007669"/>
    <property type="project" value="UniProtKB-SubCell"/>
</dbReference>
<dbReference type="OrthoDB" id="214012at2157"/>
<dbReference type="Proteomes" id="UP000183275">
    <property type="component" value="Unassembled WGS sequence"/>
</dbReference>
<dbReference type="PANTHER" id="PTHR30151:SF20">
    <property type="entry name" value="ABC TRANSPORTER PERMEASE PROTEIN HI_0355-RELATED"/>
    <property type="match status" value="1"/>
</dbReference>
<feature type="transmembrane region" description="Helical" evidence="7">
    <location>
        <begin position="12"/>
        <end position="33"/>
    </location>
</feature>
<dbReference type="STRING" id="1202768.SAMN05216285_3861"/>